<dbReference type="EMBL" id="FOMD01000001">
    <property type="protein sequence ID" value="SFC51894.1"/>
    <property type="molecule type" value="Genomic_DNA"/>
</dbReference>
<keyword evidence="1" id="KW-1133">Transmembrane helix</keyword>
<accession>A0A1I1JTJ9</accession>
<dbReference type="InterPro" id="IPR006311">
    <property type="entry name" value="TAT_signal"/>
</dbReference>
<dbReference type="Proteomes" id="UP000199022">
    <property type="component" value="Unassembled WGS sequence"/>
</dbReference>
<dbReference type="STRING" id="1225127.SAMN05661030_1183"/>
<organism evidence="2 3">
    <name type="scientific">Klenkia taihuensis</name>
    <dbReference type="NCBI Taxonomy" id="1225127"/>
    <lineage>
        <taxon>Bacteria</taxon>
        <taxon>Bacillati</taxon>
        <taxon>Actinomycetota</taxon>
        <taxon>Actinomycetes</taxon>
        <taxon>Geodermatophilales</taxon>
        <taxon>Geodermatophilaceae</taxon>
        <taxon>Klenkia</taxon>
    </lineage>
</organism>
<keyword evidence="3" id="KW-1185">Reference proteome</keyword>
<dbReference type="PROSITE" id="PS51318">
    <property type="entry name" value="TAT"/>
    <property type="match status" value="1"/>
</dbReference>
<evidence type="ECO:0008006" key="4">
    <source>
        <dbReference type="Google" id="ProtNLM"/>
    </source>
</evidence>
<keyword evidence="1" id="KW-0812">Transmembrane</keyword>
<protein>
    <recommendedName>
        <fullName evidence="4">SipW-cognate class signal peptide</fullName>
    </recommendedName>
</protein>
<gene>
    <name evidence="2" type="ORF">SAMN05661030_1183</name>
</gene>
<proteinExistence type="predicted"/>
<dbReference type="OrthoDB" id="5194437at2"/>
<evidence type="ECO:0000313" key="2">
    <source>
        <dbReference type="EMBL" id="SFC51894.1"/>
    </source>
</evidence>
<name>A0A1I1JTJ9_9ACTN</name>
<evidence type="ECO:0000313" key="3">
    <source>
        <dbReference type="Proteomes" id="UP000199022"/>
    </source>
</evidence>
<keyword evidence="1" id="KW-0472">Membrane</keyword>
<reference evidence="3" key="1">
    <citation type="submission" date="2016-10" db="EMBL/GenBank/DDBJ databases">
        <authorList>
            <person name="Varghese N."/>
            <person name="Submissions S."/>
        </authorList>
    </citation>
    <scope>NUCLEOTIDE SEQUENCE [LARGE SCALE GENOMIC DNA]</scope>
    <source>
        <strain evidence="3">DSM 45962</strain>
    </source>
</reference>
<dbReference type="AlphaFoldDB" id="A0A1I1JTJ9"/>
<feature type="transmembrane region" description="Helical" evidence="1">
    <location>
        <begin position="23"/>
        <end position="45"/>
    </location>
</feature>
<sequence>MTTDPQHPETPAHCARHGRRRRLAGAAALAVAGTALVGTGAFSAWDATASATGTLGAGSVAVSMVDANGGSFSTGVANLLPADYFYRYVDVTNSGSAASTFTGSVSATGDLAGQLQVEVTSCSVAWTTVSGASTCTGTTSVLATGTPTTSTPLTVAHGTIGTGAAAAQHVRYKVTFASGAPTTMQGKTGSIAASVSNTVVGGSDRTGG</sequence>
<dbReference type="RefSeq" id="WP_109504825.1">
    <property type="nucleotide sequence ID" value="NZ_BNAC01000003.1"/>
</dbReference>
<evidence type="ECO:0000256" key="1">
    <source>
        <dbReference type="SAM" id="Phobius"/>
    </source>
</evidence>